<dbReference type="STRING" id="1121316.SAMN02745207_00059"/>
<accession>A0A1M5QFS9</accession>
<dbReference type="GO" id="GO:0016020">
    <property type="term" value="C:membrane"/>
    <property type="evidence" value="ECO:0007669"/>
    <property type="project" value="UniProtKB-SubCell"/>
</dbReference>
<dbReference type="Proteomes" id="UP000184447">
    <property type="component" value="Unassembled WGS sequence"/>
</dbReference>
<dbReference type="AlphaFoldDB" id="A0A1M5QFS9"/>
<comment type="subcellular location">
    <subcellularLocation>
        <location evidence="1">Membrane</location>
        <topology evidence="1">Multi-pass membrane protein</topology>
    </subcellularLocation>
</comment>
<dbReference type="RefSeq" id="WP_073335811.1">
    <property type="nucleotide sequence ID" value="NZ_FQXM01000002.1"/>
</dbReference>
<sequence length="708" mass="82904">MKKYLLINSNMEQLNEEKLTFRKTHFTRLLEQCKMYENQKISNEHPPTSITYMGMAAANLSLAYLLTKQDSYLQEAKRWMFSACNYECWGYGFLVDVDLSASWLLYGFGLSYNWISEYLSPTEKKTMLDKLILQGHKMFDYGEENEGNCWSTDYWQNHNWINYTGLLTTAYAIAPEYEEANTWINVIKDNFEKVFKWMPEDGSNYEGTGYWRYAINFLLTAADLIKENEGIDHFKSSFMENTFYYRLYQSATNWEENVNFSDVHDRKSSHSISAYYKMASEYNNGHAQWLGNLVKNKFLFREAYESKIFPGIMPEAFLEYIWYDKGISEEEPNNLPLTRYFPDLGLVVIRSSWDEDAIHFSFKSSAPGGNIQWEKSWELDTQNGWRTRSLTHYHVDFNSFILMANNSPLAIDEGFHRTSRAKVHNMITVDNTGCVGEKIWDEGTLEDPELFDLNCKGIYNVWRDVKKEAIAKVEEYISEGGYTYCVGESSKLYYPEMNLNRNARNIIYSEMGYFIILDELKSSSEHAYTWRLHGEQFAEKKADTNVFQIKNGKGTLDIHPVWPEELNCKVEETIIREIMTPQRPDDVREIKLKTLCIENKNKEMNMNFLNVLYPHSTFLDESIEVKSIKGQGFIGVEIKKESYIEQFIYSEKNTIDYNGIESDGRWISIIKDKEKLIKFAVYQGTYLKVNNEKLFEGDTIGNIFNTVI</sequence>
<keyword evidence="7" id="KW-0413">Isomerase</keyword>
<keyword evidence="3" id="KW-0732">Signal</keyword>
<dbReference type="Gene3D" id="1.50.10.100">
    <property type="entry name" value="Chondroitin AC/alginate lyase"/>
    <property type="match status" value="1"/>
</dbReference>
<organism evidence="9 10">
    <name type="scientific">Clostridium grantii DSM 8605</name>
    <dbReference type="NCBI Taxonomy" id="1121316"/>
    <lineage>
        <taxon>Bacteria</taxon>
        <taxon>Bacillati</taxon>
        <taxon>Bacillota</taxon>
        <taxon>Clostridia</taxon>
        <taxon>Eubacteriales</taxon>
        <taxon>Clostridiaceae</taxon>
        <taxon>Clostridium</taxon>
    </lineage>
</organism>
<protein>
    <recommendedName>
        <fullName evidence="8">Heparinase II N-terminal domain-containing protein</fullName>
    </recommendedName>
</protein>
<dbReference type="Gene3D" id="2.70.98.70">
    <property type="match status" value="1"/>
</dbReference>
<dbReference type="PANTHER" id="PTHR15532:SF5">
    <property type="entry name" value="SULFOTRANSFERASE DOMAIN-CONTAINING PROTEIN"/>
    <property type="match status" value="1"/>
</dbReference>
<evidence type="ECO:0000256" key="7">
    <source>
        <dbReference type="ARBA" id="ARBA00023235"/>
    </source>
</evidence>
<dbReference type="InterPro" id="IPR008929">
    <property type="entry name" value="Chondroitin_lyas"/>
</dbReference>
<name>A0A1M5QFS9_9CLOT</name>
<dbReference type="PANTHER" id="PTHR15532">
    <property type="match status" value="1"/>
</dbReference>
<keyword evidence="4" id="KW-1133">Transmembrane helix</keyword>
<dbReference type="InterPro" id="IPR032518">
    <property type="entry name" value="HepII_N"/>
</dbReference>
<keyword evidence="2" id="KW-0812">Transmembrane</keyword>
<evidence type="ECO:0000256" key="6">
    <source>
        <dbReference type="ARBA" id="ARBA00023180"/>
    </source>
</evidence>
<dbReference type="EMBL" id="FQXM01000002">
    <property type="protein sequence ID" value="SHH12798.1"/>
    <property type="molecule type" value="Genomic_DNA"/>
</dbReference>
<feature type="domain" description="Heparinase II N-terminal" evidence="8">
    <location>
        <begin position="58"/>
        <end position="295"/>
    </location>
</feature>
<reference evidence="9 10" key="1">
    <citation type="submission" date="2016-11" db="EMBL/GenBank/DDBJ databases">
        <authorList>
            <person name="Jaros S."/>
            <person name="Januszkiewicz K."/>
            <person name="Wedrychowicz H."/>
        </authorList>
    </citation>
    <scope>NUCLEOTIDE SEQUENCE [LARGE SCALE GENOMIC DNA]</scope>
    <source>
        <strain evidence="9 10">DSM 8605</strain>
    </source>
</reference>
<evidence type="ECO:0000313" key="9">
    <source>
        <dbReference type="EMBL" id="SHH12798.1"/>
    </source>
</evidence>
<evidence type="ECO:0000256" key="5">
    <source>
        <dbReference type="ARBA" id="ARBA00023136"/>
    </source>
</evidence>
<dbReference type="SUPFAM" id="SSF48230">
    <property type="entry name" value="Chondroitin AC/alginate lyase"/>
    <property type="match status" value="1"/>
</dbReference>
<evidence type="ECO:0000259" key="8">
    <source>
        <dbReference type="Pfam" id="PF16332"/>
    </source>
</evidence>
<evidence type="ECO:0000256" key="4">
    <source>
        <dbReference type="ARBA" id="ARBA00022989"/>
    </source>
</evidence>
<evidence type="ECO:0000256" key="1">
    <source>
        <dbReference type="ARBA" id="ARBA00004141"/>
    </source>
</evidence>
<keyword evidence="5" id="KW-0472">Membrane</keyword>
<keyword evidence="6" id="KW-0325">Glycoprotein</keyword>
<dbReference type="OrthoDB" id="9772435at2"/>
<dbReference type="InterPro" id="IPR052447">
    <property type="entry name" value="Dermatan-Sulfate_Isomerase"/>
</dbReference>
<keyword evidence="10" id="KW-1185">Reference proteome</keyword>
<evidence type="ECO:0000256" key="3">
    <source>
        <dbReference type="ARBA" id="ARBA00022729"/>
    </source>
</evidence>
<evidence type="ECO:0000256" key="2">
    <source>
        <dbReference type="ARBA" id="ARBA00022692"/>
    </source>
</evidence>
<proteinExistence type="predicted"/>
<evidence type="ECO:0000313" key="10">
    <source>
        <dbReference type="Proteomes" id="UP000184447"/>
    </source>
</evidence>
<dbReference type="GO" id="GO:0016853">
    <property type="term" value="F:isomerase activity"/>
    <property type="evidence" value="ECO:0007669"/>
    <property type="project" value="UniProtKB-KW"/>
</dbReference>
<dbReference type="Pfam" id="PF16332">
    <property type="entry name" value="DUF4962"/>
    <property type="match status" value="1"/>
</dbReference>
<gene>
    <name evidence="9" type="ORF">SAMN02745207_00059</name>
</gene>